<dbReference type="EMBL" id="JACCAC010000001">
    <property type="protein sequence ID" value="NYG56008.1"/>
    <property type="molecule type" value="Genomic_DNA"/>
</dbReference>
<dbReference type="InterPro" id="IPR021522">
    <property type="entry name" value="MctB"/>
</dbReference>
<reference evidence="1 2" key="1">
    <citation type="submission" date="2020-07" db="EMBL/GenBank/DDBJ databases">
        <title>Sequencing the genomes of 1000 actinobacteria strains.</title>
        <authorList>
            <person name="Klenk H.-P."/>
        </authorList>
    </citation>
    <scope>NUCLEOTIDE SEQUENCE [LARGE SCALE GENOMIC DNA]</scope>
    <source>
        <strain evidence="1 2">DSM 24552</strain>
    </source>
</reference>
<gene>
    <name evidence="1" type="ORF">BJ989_002312</name>
</gene>
<evidence type="ECO:0000313" key="1">
    <source>
        <dbReference type="EMBL" id="NYG56008.1"/>
    </source>
</evidence>
<evidence type="ECO:0000313" key="2">
    <source>
        <dbReference type="Proteomes" id="UP000544110"/>
    </source>
</evidence>
<proteinExistence type="predicted"/>
<organism evidence="1 2">
    <name type="scientific">Nocardioides perillae</name>
    <dbReference type="NCBI Taxonomy" id="1119534"/>
    <lineage>
        <taxon>Bacteria</taxon>
        <taxon>Bacillati</taxon>
        <taxon>Actinomycetota</taxon>
        <taxon>Actinomycetes</taxon>
        <taxon>Propionibacteriales</taxon>
        <taxon>Nocardioidaceae</taxon>
        <taxon>Nocardioides</taxon>
    </lineage>
</organism>
<comment type="caution">
    <text evidence="1">The sequence shown here is derived from an EMBL/GenBank/DDBJ whole genome shotgun (WGS) entry which is preliminary data.</text>
</comment>
<dbReference type="RefSeq" id="WP_179518352.1">
    <property type="nucleotide sequence ID" value="NZ_JACCAC010000001.1"/>
</dbReference>
<dbReference type="Pfam" id="PF11382">
    <property type="entry name" value="MctB"/>
    <property type="match status" value="1"/>
</dbReference>
<accession>A0A7Y9UL32</accession>
<dbReference type="GO" id="GO:0016020">
    <property type="term" value="C:membrane"/>
    <property type="evidence" value="ECO:0007669"/>
    <property type="project" value="InterPro"/>
</dbReference>
<protein>
    <recommendedName>
        <fullName evidence="3">Copper transport outer membrane protein, MctB</fullName>
    </recommendedName>
</protein>
<sequence>MITFRQHLVSLVAVFLALAVGVVLGGGPLSDVGRTSPTAATTAEAGLEASFGDAFAAAAAPALLRDRLADRSVVVVTLPGADQEVVDALRARVEEAGGALTGAYSVLPGLLAADEKALVDTLGSQLMTQYAAEEVAADAPTYERLGRLLGVAVATTDPAGDAAGPRSRSLLDGLAGGGLVQADVAAERRAPLVLVVGGADPEPAEATDTDTTDSTDTAEAAAAGDAILTGLLAGLRQGAAGVALVGTTEAGAEGRLGRVRQDDALVDVTTVDGAETVVGQVTTVLALARALDGTAGDFGASGADGAVPLG</sequence>
<dbReference type="GO" id="GO:0055070">
    <property type="term" value="P:copper ion homeostasis"/>
    <property type="evidence" value="ECO:0007669"/>
    <property type="project" value="InterPro"/>
</dbReference>
<name>A0A7Y9UL32_9ACTN</name>
<keyword evidence="2" id="KW-1185">Reference proteome</keyword>
<dbReference type="AlphaFoldDB" id="A0A7Y9UL32"/>
<dbReference type="Proteomes" id="UP000544110">
    <property type="component" value="Unassembled WGS sequence"/>
</dbReference>
<evidence type="ECO:0008006" key="3">
    <source>
        <dbReference type="Google" id="ProtNLM"/>
    </source>
</evidence>